<dbReference type="PANTHER" id="PTHR46268:SF6">
    <property type="entry name" value="UNIVERSAL STRESS PROTEIN UP12"/>
    <property type="match status" value="1"/>
</dbReference>
<dbReference type="AlphaFoldDB" id="A0A1H1C3H2"/>
<dbReference type="PRINTS" id="PR01438">
    <property type="entry name" value="UNVRSLSTRESS"/>
</dbReference>
<protein>
    <submittedName>
        <fullName evidence="3 4">Universal stress protein</fullName>
    </submittedName>
</protein>
<dbReference type="EMBL" id="FNKQ01000002">
    <property type="protein sequence ID" value="SDQ58758.1"/>
    <property type="molecule type" value="Genomic_DNA"/>
</dbReference>
<dbReference type="PANTHER" id="PTHR46268">
    <property type="entry name" value="STRESS RESPONSE PROTEIN NHAX"/>
    <property type="match status" value="1"/>
</dbReference>
<dbReference type="Proteomes" id="UP000199289">
    <property type="component" value="Unassembled WGS sequence"/>
</dbReference>
<evidence type="ECO:0000259" key="2">
    <source>
        <dbReference type="Pfam" id="PF00582"/>
    </source>
</evidence>
<dbReference type="EMBL" id="QQST01000001">
    <property type="protein sequence ID" value="RDI71052.1"/>
    <property type="molecule type" value="Genomic_DNA"/>
</dbReference>
<evidence type="ECO:0000313" key="4">
    <source>
        <dbReference type="EMBL" id="SDQ58758.1"/>
    </source>
</evidence>
<sequence>MYRTILVPTDGSDPADAALDRAIDLARTYDATLRILSVVDVGDVGMLSPESVPLDGVRSSLRARAERVVGDAAERAEEAGVRAETEVLIGIPHVEILDAAADAGADLVVMGTHGRTGLRRALIGSVTERVVRRCDAPVLTVREEE</sequence>
<proteinExistence type="inferred from homology"/>
<dbReference type="Gene3D" id="3.40.50.620">
    <property type="entry name" value="HUPs"/>
    <property type="match status" value="1"/>
</dbReference>
<dbReference type="InterPro" id="IPR014729">
    <property type="entry name" value="Rossmann-like_a/b/a_fold"/>
</dbReference>
<evidence type="ECO:0000256" key="1">
    <source>
        <dbReference type="ARBA" id="ARBA00008791"/>
    </source>
</evidence>
<dbReference type="SUPFAM" id="SSF52402">
    <property type="entry name" value="Adenine nucleotide alpha hydrolases-like"/>
    <property type="match status" value="1"/>
</dbReference>
<dbReference type="Pfam" id="PF00582">
    <property type="entry name" value="Usp"/>
    <property type="match status" value="1"/>
</dbReference>
<comment type="similarity">
    <text evidence="1">Belongs to the universal stress protein A family.</text>
</comment>
<dbReference type="CDD" id="cd00293">
    <property type="entry name" value="USP-like"/>
    <property type="match status" value="1"/>
</dbReference>
<feature type="domain" description="UspA" evidence="2">
    <location>
        <begin position="1"/>
        <end position="142"/>
    </location>
</feature>
<evidence type="ECO:0000313" key="5">
    <source>
        <dbReference type="Proteomes" id="UP000199289"/>
    </source>
</evidence>
<dbReference type="Proteomes" id="UP000255421">
    <property type="component" value="Unassembled WGS sequence"/>
</dbReference>
<evidence type="ECO:0000313" key="3">
    <source>
        <dbReference type="EMBL" id="RDI71052.1"/>
    </source>
</evidence>
<reference evidence="4" key="2">
    <citation type="submission" date="2016-10" db="EMBL/GenBank/DDBJ databases">
        <authorList>
            <person name="de Groot N.N."/>
        </authorList>
    </citation>
    <scope>NUCLEOTIDE SEQUENCE [LARGE SCALE GENOMIC DNA]</scope>
    <source>
        <strain evidence="4">CGMCC 1.12397</strain>
    </source>
</reference>
<dbReference type="RefSeq" id="WP_092536880.1">
    <property type="nucleotide sequence ID" value="NZ_FNKQ01000002.1"/>
</dbReference>
<organism evidence="4 5">
    <name type="scientific">Halopelagius longus</name>
    <dbReference type="NCBI Taxonomy" id="1236180"/>
    <lineage>
        <taxon>Archaea</taxon>
        <taxon>Methanobacteriati</taxon>
        <taxon>Methanobacteriota</taxon>
        <taxon>Stenosarchaea group</taxon>
        <taxon>Halobacteria</taxon>
        <taxon>Halobacteriales</taxon>
        <taxon>Haloferacaceae</taxon>
    </lineage>
</organism>
<keyword evidence="6" id="KW-1185">Reference proteome</keyword>
<reference evidence="3 6" key="3">
    <citation type="submission" date="2018-07" db="EMBL/GenBank/DDBJ databases">
        <title>Genome sequence of extremly halophilic archaeon Halopelagius longus strain BC12-B1.</title>
        <authorList>
            <person name="Zhang X."/>
        </authorList>
    </citation>
    <scope>NUCLEOTIDE SEQUENCE [LARGE SCALE GENOMIC DNA]</scope>
    <source>
        <strain evidence="3 6">BC12-B1</strain>
    </source>
</reference>
<name>A0A1H1C3H2_9EURY</name>
<dbReference type="InterPro" id="IPR006016">
    <property type="entry name" value="UspA"/>
</dbReference>
<evidence type="ECO:0000313" key="6">
    <source>
        <dbReference type="Proteomes" id="UP000255421"/>
    </source>
</evidence>
<dbReference type="InterPro" id="IPR006015">
    <property type="entry name" value="Universal_stress_UspA"/>
</dbReference>
<accession>A0A1H1C3H2</accession>
<reference evidence="5" key="1">
    <citation type="submission" date="2016-10" db="EMBL/GenBank/DDBJ databases">
        <authorList>
            <person name="Varghese N."/>
            <person name="Submissions S."/>
        </authorList>
    </citation>
    <scope>NUCLEOTIDE SEQUENCE [LARGE SCALE GENOMIC DNA]</scope>
    <source>
        <strain evidence="5">CGMCC 1.12397</strain>
    </source>
</reference>
<gene>
    <name evidence="3" type="ORF">DWB78_04515</name>
    <name evidence="4" type="ORF">SAMN05216278_2094</name>
</gene>
<dbReference type="OrthoDB" id="105697at2157"/>